<dbReference type="HAMAP" id="MF_00454">
    <property type="entry name" value="FluC"/>
    <property type="match status" value="1"/>
</dbReference>
<dbReference type="EMBL" id="CP006867">
    <property type="protein sequence ID" value="ALU11846.1"/>
    <property type="molecule type" value="Genomic_DNA"/>
</dbReference>
<keyword evidence="5 8" id="KW-0472">Membrane</keyword>
<dbReference type="RefSeq" id="WP_075049991.1">
    <property type="nucleotide sequence ID" value="NZ_CP006867.1"/>
</dbReference>
<keyword evidence="10" id="KW-1185">Reference proteome</keyword>
<dbReference type="GO" id="GO:0062054">
    <property type="term" value="F:fluoride channel activity"/>
    <property type="evidence" value="ECO:0007669"/>
    <property type="project" value="UniProtKB-UniRule"/>
</dbReference>
<evidence type="ECO:0000256" key="3">
    <source>
        <dbReference type="ARBA" id="ARBA00022692"/>
    </source>
</evidence>
<accession>A0A0U3FIX7</accession>
<reference evidence="9 10" key="1">
    <citation type="submission" date="2013-11" db="EMBL/GenBank/DDBJ databases">
        <title>Comparative genomics of Ignicoccus.</title>
        <authorList>
            <person name="Podar M."/>
        </authorList>
    </citation>
    <scope>NUCLEOTIDE SEQUENCE [LARGE SCALE GENOMIC DNA]</scope>
    <source>
        <strain evidence="9 10">DSM 13165</strain>
    </source>
</reference>
<name>A0A0U3FIX7_9CREN</name>
<evidence type="ECO:0000313" key="9">
    <source>
        <dbReference type="EMBL" id="ALU11846.1"/>
    </source>
</evidence>
<dbReference type="NCBIfam" id="TIGR00494">
    <property type="entry name" value="crcB"/>
    <property type="match status" value="1"/>
</dbReference>
<feature type="transmembrane region" description="Helical" evidence="8">
    <location>
        <begin position="94"/>
        <end position="112"/>
    </location>
</feature>
<evidence type="ECO:0000256" key="2">
    <source>
        <dbReference type="ARBA" id="ARBA00022475"/>
    </source>
</evidence>
<sequence>MEALIWVALGGAFGAVARYYFYKFLPKPLDFPLATFTVNAIASFVLGFVLGLFEYQRGLPDQFKLAVATGFCGALSTFSTFVADDYFLLMDGNWLMAAIYTAVSIVVGIALVKAGDQFAYLLLNGRGGMP</sequence>
<comment type="activity regulation">
    <text evidence="8">Na(+) is not transported, but it plays an essential structural role and its presence is essential for fluoride channel function.</text>
</comment>
<protein>
    <recommendedName>
        <fullName evidence="8">Fluoride-specific ion channel FluC</fullName>
    </recommendedName>
</protein>
<gene>
    <name evidence="8" type="primary">fluC</name>
    <name evidence="8" type="synonym">crcB</name>
    <name evidence="9" type="ORF">EYM_05360</name>
</gene>
<comment type="subcellular location">
    <subcellularLocation>
        <location evidence="1 8">Cell membrane</location>
        <topology evidence="1 8">Multi-pass membrane protein</topology>
    </subcellularLocation>
</comment>
<evidence type="ECO:0000256" key="4">
    <source>
        <dbReference type="ARBA" id="ARBA00022989"/>
    </source>
</evidence>
<comment type="catalytic activity">
    <reaction evidence="7">
        <text>fluoride(in) = fluoride(out)</text>
        <dbReference type="Rhea" id="RHEA:76159"/>
        <dbReference type="ChEBI" id="CHEBI:17051"/>
    </reaction>
    <physiologicalReaction direction="left-to-right" evidence="7">
        <dbReference type="Rhea" id="RHEA:76160"/>
    </physiologicalReaction>
</comment>
<evidence type="ECO:0000256" key="7">
    <source>
        <dbReference type="ARBA" id="ARBA00035585"/>
    </source>
</evidence>
<keyword evidence="8" id="KW-0406">Ion transport</keyword>
<evidence type="ECO:0000256" key="5">
    <source>
        <dbReference type="ARBA" id="ARBA00023136"/>
    </source>
</evidence>
<dbReference type="PANTHER" id="PTHR28259:SF1">
    <property type="entry name" value="FLUORIDE EXPORT PROTEIN 1-RELATED"/>
    <property type="match status" value="1"/>
</dbReference>
<keyword evidence="8" id="KW-0915">Sodium</keyword>
<evidence type="ECO:0000256" key="1">
    <source>
        <dbReference type="ARBA" id="ARBA00004651"/>
    </source>
</evidence>
<dbReference type="Proteomes" id="UP000060778">
    <property type="component" value="Chromosome"/>
</dbReference>
<dbReference type="OrthoDB" id="253428at2157"/>
<dbReference type="GO" id="GO:0046872">
    <property type="term" value="F:metal ion binding"/>
    <property type="evidence" value="ECO:0007669"/>
    <property type="project" value="UniProtKB-KW"/>
</dbReference>
<dbReference type="PANTHER" id="PTHR28259">
    <property type="entry name" value="FLUORIDE EXPORT PROTEIN 1-RELATED"/>
    <property type="match status" value="1"/>
</dbReference>
<dbReference type="Pfam" id="PF02537">
    <property type="entry name" value="CRCB"/>
    <property type="match status" value="1"/>
</dbReference>
<keyword evidence="4 8" id="KW-1133">Transmembrane helix</keyword>
<dbReference type="GO" id="GO:0140114">
    <property type="term" value="P:cellular detoxification of fluoride"/>
    <property type="evidence" value="ECO:0007669"/>
    <property type="project" value="UniProtKB-UniRule"/>
</dbReference>
<organism evidence="9 10">
    <name type="scientific">Ignicoccus islandicus DSM 13165</name>
    <dbReference type="NCBI Taxonomy" id="940295"/>
    <lineage>
        <taxon>Archaea</taxon>
        <taxon>Thermoproteota</taxon>
        <taxon>Thermoprotei</taxon>
        <taxon>Desulfurococcales</taxon>
        <taxon>Desulfurococcaceae</taxon>
        <taxon>Ignicoccus</taxon>
    </lineage>
</organism>
<dbReference type="AlphaFoldDB" id="A0A0U3FIX7"/>
<dbReference type="KEGG" id="iis:EYM_05360"/>
<dbReference type="InterPro" id="IPR003691">
    <property type="entry name" value="FluC"/>
</dbReference>
<comment type="similarity">
    <text evidence="6 8">Belongs to the fluoride channel Fluc/FEX (TC 1.A.43) family.</text>
</comment>
<keyword evidence="8" id="KW-0407">Ion channel</keyword>
<feature type="transmembrane region" description="Helical" evidence="8">
    <location>
        <begin position="65"/>
        <end position="82"/>
    </location>
</feature>
<evidence type="ECO:0000256" key="6">
    <source>
        <dbReference type="ARBA" id="ARBA00035120"/>
    </source>
</evidence>
<feature type="binding site" evidence="8">
    <location>
        <position position="73"/>
    </location>
    <ligand>
        <name>Na(+)</name>
        <dbReference type="ChEBI" id="CHEBI:29101"/>
        <note>structural</note>
    </ligand>
</feature>
<keyword evidence="8" id="KW-0813">Transport</keyword>
<dbReference type="STRING" id="940295.EYM_05360"/>
<feature type="binding site" evidence="8">
    <location>
        <position position="76"/>
    </location>
    <ligand>
        <name>Na(+)</name>
        <dbReference type="ChEBI" id="CHEBI:29101"/>
        <note>structural</note>
    </ligand>
</feature>
<evidence type="ECO:0000256" key="8">
    <source>
        <dbReference type="HAMAP-Rule" id="MF_00454"/>
    </source>
</evidence>
<evidence type="ECO:0000313" key="10">
    <source>
        <dbReference type="Proteomes" id="UP000060778"/>
    </source>
</evidence>
<keyword evidence="2 8" id="KW-1003">Cell membrane</keyword>
<comment type="function">
    <text evidence="8">Fluoride-specific ion channel. Important for reducing fluoride concentration in the cell, thus reducing its toxicity.</text>
</comment>
<keyword evidence="8" id="KW-0479">Metal-binding</keyword>
<feature type="transmembrane region" description="Helical" evidence="8">
    <location>
        <begin position="33"/>
        <end position="53"/>
    </location>
</feature>
<dbReference type="GO" id="GO:0005886">
    <property type="term" value="C:plasma membrane"/>
    <property type="evidence" value="ECO:0007669"/>
    <property type="project" value="UniProtKB-SubCell"/>
</dbReference>
<dbReference type="GeneID" id="30680456"/>
<proteinExistence type="inferred from homology"/>
<keyword evidence="3 8" id="KW-0812">Transmembrane</keyword>